<organism evidence="1 2">
    <name type="scientific">Pleomorphomonas diazotrophica</name>
    <dbReference type="NCBI Taxonomy" id="1166257"/>
    <lineage>
        <taxon>Bacteria</taxon>
        <taxon>Pseudomonadati</taxon>
        <taxon>Pseudomonadota</taxon>
        <taxon>Alphaproteobacteria</taxon>
        <taxon>Hyphomicrobiales</taxon>
        <taxon>Pleomorphomonadaceae</taxon>
        <taxon>Pleomorphomonas</taxon>
    </lineage>
</organism>
<proteinExistence type="predicted"/>
<name>A0A1I4W773_9HYPH</name>
<sequence>MKRLLSMALLVVVALAVTLGWRWYGYVSNTDSPYDEVGIELNSRMPLPLRQWGCGKLKATFGAVLPPYGCGGEDGKTWIE</sequence>
<gene>
    <name evidence="1" type="ORF">CXZ10_17580</name>
</gene>
<accession>A0A1I4W773</accession>
<comment type="caution">
    <text evidence="1">The sequence shown here is derived from an EMBL/GenBank/DDBJ whole genome shotgun (WGS) entry which is preliminary data.</text>
</comment>
<dbReference type="EMBL" id="PJNW01000015">
    <property type="protein sequence ID" value="PKR87935.1"/>
    <property type="molecule type" value="Genomic_DNA"/>
</dbReference>
<protein>
    <submittedName>
        <fullName evidence="1">Uncharacterized protein</fullName>
    </submittedName>
</protein>
<dbReference type="RefSeq" id="WP_101290674.1">
    <property type="nucleotide sequence ID" value="NZ_FOUQ01000015.1"/>
</dbReference>
<keyword evidence="2" id="KW-1185">Reference proteome</keyword>
<evidence type="ECO:0000313" key="2">
    <source>
        <dbReference type="Proteomes" id="UP000233491"/>
    </source>
</evidence>
<reference evidence="1 2" key="1">
    <citation type="submission" date="2017-12" db="EMBL/GenBank/DDBJ databases">
        <title>Anaerobic carbon monoxide metabolism by Pleomorphomonas carboxyditropha sp. nov., a new mesophilic hydrogenogenic carboxidotroph.</title>
        <authorList>
            <person name="Esquivel-Elizondo S."/>
            <person name="Krajmalnik-Brown R."/>
        </authorList>
    </citation>
    <scope>NUCLEOTIDE SEQUENCE [LARGE SCALE GENOMIC DNA]</scope>
    <source>
        <strain evidence="1 2">R5-392</strain>
    </source>
</reference>
<dbReference type="OrthoDB" id="8478544at2"/>
<dbReference type="AlphaFoldDB" id="A0A1I4W773"/>
<evidence type="ECO:0000313" key="1">
    <source>
        <dbReference type="EMBL" id="PKR87935.1"/>
    </source>
</evidence>
<dbReference type="Proteomes" id="UP000233491">
    <property type="component" value="Unassembled WGS sequence"/>
</dbReference>